<evidence type="ECO:0000313" key="4">
    <source>
        <dbReference type="Proteomes" id="UP001168478"/>
    </source>
</evidence>
<proteinExistence type="predicted"/>
<gene>
    <name evidence="1" type="ORF">QVN81_08230</name>
    <name evidence="2" type="ORF">QVN84_07155</name>
</gene>
<evidence type="ECO:0000313" key="1">
    <source>
        <dbReference type="EMBL" id="MDN0023001.1"/>
    </source>
</evidence>
<dbReference type="RefSeq" id="WP_289836524.1">
    <property type="nucleotide sequence ID" value="NZ_JAUEIF010000005.1"/>
</dbReference>
<name>A0AAW7JTY2_9BACT</name>
<dbReference type="EMBL" id="JAUEIE010000007">
    <property type="protein sequence ID" value="MDN0023001.1"/>
    <property type="molecule type" value="Genomic_DNA"/>
</dbReference>
<dbReference type="EMBL" id="JAUEIF010000005">
    <property type="protein sequence ID" value="MDN0025295.1"/>
    <property type="molecule type" value="Genomic_DNA"/>
</dbReference>
<organism evidence="2 4">
    <name type="scientific">Leyella lascolaii</name>
    <dbReference type="NCBI Taxonomy" id="1776379"/>
    <lineage>
        <taxon>Bacteria</taxon>
        <taxon>Pseudomonadati</taxon>
        <taxon>Bacteroidota</taxon>
        <taxon>Bacteroidia</taxon>
        <taxon>Bacteroidales</taxon>
        <taxon>Prevotellaceae</taxon>
        <taxon>Leyella</taxon>
    </lineage>
</organism>
<accession>A0AAW7JTY2</accession>
<protein>
    <submittedName>
        <fullName evidence="2">Uncharacterized protein</fullName>
    </submittedName>
</protein>
<dbReference type="Proteomes" id="UP001168478">
    <property type="component" value="Unassembled WGS sequence"/>
</dbReference>
<keyword evidence="3" id="KW-1185">Reference proteome</keyword>
<reference evidence="2" key="1">
    <citation type="submission" date="2023-06" db="EMBL/GenBank/DDBJ databases">
        <authorList>
            <person name="Zeman M."/>
            <person name="Kubasova T."/>
            <person name="Jahodarova E."/>
            <person name="Nykrynova M."/>
            <person name="Rychlik I."/>
        </authorList>
    </citation>
    <scope>NUCLEOTIDE SEQUENCE</scope>
    <source>
        <strain evidence="2">ET15</strain>
        <strain evidence="1">ET37</strain>
    </source>
</reference>
<comment type="caution">
    <text evidence="2">The sequence shown here is derived from an EMBL/GenBank/DDBJ whole genome shotgun (WGS) entry which is preliminary data.</text>
</comment>
<dbReference type="AlphaFoldDB" id="A0AAW7JTY2"/>
<reference evidence="2" key="2">
    <citation type="submission" date="2023-08" db="EMBL/GenBank/DDBJ databases">
        <title>Identification and characterization of horizontal gene transfer across gut microbiota members of farm animals based on homology search.</title>
        <authorList>
            <person name="Schwarzerova J."/>
            <person name="Nykrynova M."/>
            <person name="Jureckova K."/>
            <person name="Cejkova D."/>
            <person name="Rychlik I."/>
        </authorList>
    </citation>
    <scope>NUCLEOTIDE SEQUENCE</scope>
    <source>
        <strain evidence="2">ET15</strain>
        <strain evidence="1">ET37</strain>
    </source>
</reference>
<sequence>MVDKAPDLVHICGDWDLHTIRHIKKVIHSETPVIFTSHAGLSFFSSKTRQHQKIMIKKIVRYVSAVHVFGPLEKEMTQSLCPHNKIYVISNPSVSTTTDINKMILQMTEMYNSVISNHDTWKKERIKNKIKVLYSKEDNISAICSRFLYIRYLLNKGYIPIETLKDTASMMTTQQYDEDEMEKLIKKLEIYDFVSSLLYVMHEKANLTEGFMPIQSSNNRLSETILNRIIQS</sequence>
<evidence type="ECO:0000313" key="2">
    <source>
        <dbReference type="EMBL" id="MDN0025295.1"/>
    </source>
</evidence>
<dbReference type="Proteomes" id="UP001167831">
    <property type="component" value="Unassembled WGS sequence"/>
</dbReference>
<evidence type="ECO:0000313" key="3">
    <source>
        <dbReference type="Proteomes" id="UP001167831"/>
    </source>
</evidence>